<dbReference type="Proteomes" id="UP001215598">
    <property type="component" value="Unassembled WGS sequence"/>
</dbReference>
<gene>
    <name evidence="2" type="ORF">B0H16DRAFT_1318164</name>
</gene>
<accession>A0AAD7IVM3</accession>
<evidence type="ECO:0000259" key="1">
    <source>
        <dbReference type="PROSITE" id="PS50097"/>
    </source>
</evidence>
<name>A0AAD7IVM3_9AGAR</name>
<dbReference type="AlphaFoldDB" id="A0AAD7IVM3"/>
<reference evidence="2" key="1">
    <citation type="submission" date="2023-03" db="EMBL/GenBank/DDBJ databases">
        <title>Massive genome expansion in bonnet fungi (Mycena s.s.) driven by repeated elements and novel gene families across ecological guilds.</title>
        <authorList>
            <consortium name="Lawrence Berkeley National Laboratory"/>
            <person name="Harder C.B."/>
            <person name="Miyauchi S."/>
            <person name="Viragh M."/>
            <person name="Kuo A."/>
            <person name="Thoen E."/>
            <person name="Andreopoulos B."/>
            <person name="Lu D."/>
            <person name="Skrede I."/>
            <person name="Drula E."/>
            <person name="Henrissat B."/>
            <person name="Morin E."/>
            <person name="Kohler A."/>
            <person name="Barry K."/>
            <person name="LaButti K."/>
            <person name="Morin E."/>
            <person name="Salamov A."/>
            <person name="Lipzen A."/>
            <person name="Mereny Z."/>
            <person name="Hegedus B."/>
            <person name="Baldrian P."/>
            <person name="Stursova M."/>
            <person name="Weitz H."/>
            <person name="Taylor A."/>
            <person name="Grigoriev I.V."/>
            <person name="Nagy L.G."/>
            <person name="Martin F."/>
            <person name="Kauserud H."/>
        </authorList>
    </citation>
    <scope>NUCLEOTIDE SEQUENCE</scope>
    <source>
        <strain evidence="2">CBHHK182m</strain>
    </source>
</reference>
<protein>
    <recommendedName>
        <fullName evidence="1">BTB domain-containing protein</fullName>
    </recommendedName>
</protein>
<dbReference type="InterPro" id="IPR000210">
    <property type="entry name" value="BTB/POZ_dom"/>
</dbReference>
<dbReference type="Pfam" id="PF00651">
    <property type="entry name" value="BTB"/>
    <property type="match status" value="1"/>
</dbReference>
<dbReference type="CDD" id="cd18186">
    <property type="entry name" value="BTB_POZ_ZBTB_KLHL-like"/>
    <property type="match status" value="1"/>
</dbReference>
<keyword evidence="3" id="KW-1185">Reference proteome</keyword>
<evidence type="ECO:0000313" key="2">
    <source>
        <dbReference type="EMBL" id="KAJ7751435.1"/>
    </source>
</evidence>
<feature type="domain" description="BTB" evidence="1">
    <location>
        <begin position="31"/>
        <end position="103"/>
    </location>
</feature>
<dbReference type="InterPro" id="IPR011333">
    <property type="entry name" value="SKP1/BTB/POZ_sf"/>
</dbReference>
<dbReference type="SMART" id="SM00225">
    <property type="entry name" value="BTB"/>
    <property type="match status" value="1"/>
</dbReference>
<sequence length="402" mass="45804">MDSQSPLKRPRTEDDPSALPFTRSKIWYYDGSIVLQAEQTQFRVHASLLSAGSTVFKDMFELARANVDAQVEGCPFVQLYDDKAEDVELVLAALYDRNFYKTQGKDFAQVAAMWRLGKKYEFDELRDDAKRRLECMFPTTLLEFQSRWYTHPHAPTSQIHPYAGLVFEVINLARDTGFLSILPAALYLACSTGVDHRVVQENILVGLPDERGGRIHLSTADKNLCILATSDLLRKQWELSYTWVPEVGRGCGTVQCRIVRDDFRDSLGPIHGMTALNPTSPPLKGRLSPCSRCLSLRNTGWVSGQAALWDQLPSIFNLPSWDEIKKEMLRYAQPVNSSCPSKFFREVSRSQPTHNSNTTFYSRQYNIFLEQPFCSMYSMTLLAQLTDPRRVSRLLKMPHLPS</sequence>
<dbReference type="Gene3D" id="3.30.710.10">
    <property type="entry name" value="Potassium Channel Kv1.1, Chain A"/>
    <property type="match status" value="1"/>
</dbReference>
<dbReference type="SUPFAM" id="SSF54695">
    <property type="entry name" value="POZ domain"/>
    <property type="match status" value="1"/>
</dbReference>
<organism evidence="2 3">
    <name type="scientific">Mycena metata</name>
    <dbReference type="NCBI Taxonomy" id="1033252"/>
    <lineage>
        <taxon>Eukaryota</taxon>
        <taxon>Fungi</taxon>
        <taxon>Dikarya</taxon>
        <taxon>Basidiomycota</taxon>
        <taxon>Agaricomycotina</taxon>
        <taxon>Agaricomycetes</taxon>
        <taxon>Agaricomycetidae</taxon>
        <taxon>Agaricales</taxon>
        <taxon>Marasmiineae</taxon>
        <taxon>Mycenaceae</taxon>
        <taxon>Mycena</taxon>
    </lineage>
</organism>
<dbReference type="EMBL" id="JARKIB010000062">
    <property type="protein sequence ID" value="KAJ7751435.1"/>
    <property type="molecule type" value="Genomic_DNA"/>
</dbReference>
<evidence type="ECO:0000313" key="3">
    <source>
        <dbReference type="Proteomes" id="UP001215598"/>
    </source>
</evidence>
<dbReference type="PROSITE" id="PS50097">
    <property type="entry name" value="BTB"/>
    <property type="match status" value="1"/>
</dbReference>
<comment type="caution">
    <text evidence="2">The sequence shown here is derived from an EMBL/GenBank/DDBJ whole genome shotgun (WGS) entry which is preliminary data.</text>
</comment>
<proteinExistence type="predicted"/>